<protein>
    <submittedName>
        <fullName evidence="2">Uncharacterized protein</fullName>
    </submittedName>
</protein>
<dbReference type="AlphaFoldDB" id="A0A0A9ABG8"/>
<sequence length="56" mass="6277">MNILIEGKLKRTGSLPLMQNSTQQDDSLTKGNRPTNVSSTIQHDTMAPKNHLKKMK</sequence>
<feature type="compositionally biased region" description="Polar residues" evidence="1">
    <location>
        <begin position="17"/>
        <end position="43"/>
    </location>
</feature>
<organism evidence="2">
    <name type="scientific">Arundo donax</name>
    <name type="common">Giant reed</name>
    <name type="synonym">Donax arundinaceus</name>
    <dbReference type="NCBI Taxonomy" id="35708"/>
    <lineage>
        <taxon>Eukaryota</taxon>
        <taxon>Viridiplantae</taxon>
        <taxon>Streptophyta</taxon>
        <taxon>Embryophyta</taxon>
        <taxon>Tracheophyta</taxon>
        <taxon>Spermatophyta</taxon>
        <taxon>Magnoliopsida</taxon>
        <taxon>Liliopsida</taxon>
        <taxon>Poales</taxon>
        <taxon>Poaceae</taxon>
        <taxon>PACMAD clade</taxon>
        <taxon>Arundinoideae</taxon>
        <taxon>Arundineae</taxon>
        <taxon>Arundo</taxon>
    </lineage>
</organism>
<evidence type="ECO:0000256" key="1">
    <source>
        <dbReference type="SAM" id="MobiDB-lite"/>
    </source>
</evidence>
<reference evidence="2" key="1">
    <citation type="submission" date="2014-09" db="EMBL/GenBank/DDBJ databases">
        <authorList>
            <person name="Magalhaes I.L.F."/>
            <person name="Oliveira U."/>
            <person name="Santos F.R."/>
            <person name="Vidigal T.H.D.A."/>
            <person name="Brescovit A.D."/>
            <person name="Santos A.J."/>
        </authorList>
    </citation>
    <scope>NUCLEOTIDE SEQUENCE</scope>
    <source>
        <tissue evidence="2">Shoot tissue taken approximately 20 cm above the soil surface</tissue>
    </source>
</reference>
<feature type="region of interest" description="Disordered" evidence="1">
    <location>
        <begin position="13"/>
        <end position="56"/>
    </location>
</feature>
<dbReference type="EMBL" id="GBRH01251560">
    <property type="protein sequence ID" value="JAD46335.1"/>
    <property type="molecule type" value="Transcribed_RNA"/>
</dbReference>
<proteinExistence type="predicted"/>
<evidence type="ECO:0000313" key="2">
    <source>
        <dbReference type="EMBL" id="JAD46335.1"/>
    </source>
</evidence>
<accession>A0A0A9ABG8</accession>
<reference evidence="2" key="2">
    <citation type="journal article" date="2015" name="Data Brief">
        <title>Shoot transcriptome of the giant reed, Arundo donax.</title>
        <authorList>
            <person name="Barrero R.A."/>
            <person name="Guerrero F.D."/>
            <person name="Moolhuijzen P."/>
            <person name="Goolsby J.A."/>
            <person name="Tidwell J."/>
            <person name="Bellgard S.E."/>
            <person name="Bellgard M.I."/>
        </authorList>
    </citation>
    <scope>NUCLEOTIDE SEQUENCE</scope>
    <source>
        <tissue evidence="2">Shoot tissue taken approximately 20 cm above the soil surface</tissue>
    </source>
</reference>
<name>A0A0A9ABG8_ARUDO</name>